<proteinExistence type="predicted"/>
<reference evidence="2" key="1">
    <citation type="submission" date="2023-05" db="EMBL/GenBank/DDBJ databases">
        <authorList>
            <person name="Stuckert A."/>
        </authorList>
    </citation>
    <scope>NUCLEOTIDE SEQUENCE</scope>
</reference>
<feature type="region of interest" description="Disordered" evidence="1">
    <location>
        <begin position="1"/>
        <end position="31"/>
    </location>
</feature>
<sequence length="119" mass="13119">MKKKNLKKKKKKKNMKNKGSKGAGFNGSQTGTIKKFTSYGNITPERAQVASAKGEMDTSLGNSPRLSLGMNSSCSQQIVDGSGKKESDGELQVPNKKEMIEMFQNLEKPIKYEMTAIRN</sequence>
<feature type="region of interest" description="Disordered" evidence="1">
    <location>
        <begin position="49"/>
        <end position="90"/>
    </location>
</feature>
<comment type="caution">
    <text evidence="2">The sequence shown here is derived from an EMBL/GenBank/DDBJ whole genome shotgun (WGS) entry which is preliminary data.</text>
</comment>
<evidence type="ECO:0000313" key="3">
    <source>
        <dbReference type="Proteomes" id="UP001162483"/>
    </source>
</evidence>
<name>A0ABN9AGS3_9NEOB</name>
<gene>
    <name evidence="2" type="ORF">SPARVUS_LOCUS492582</name>
</gene>
<protein>
    <submittedName>
        <fullName evidence="2">Uncharacterized protein</fullName>
    </submittedName>
</protein>
<dbReference type="Proteomes" id="UP001162483">
    <property type="component" value="Unassembled WGS sequence"/>
</dbReference>
<feature type="non-terminal residue" evidence="2">
    <location>
        <position position="119"/>
    </location>
</feature>
<feature type="compositionally biased region" description="Polar residues" evidence="1">
    <location>
        <begin position="59"/>
        <end position="79"/>
    </location>
</feature>
<evidence type="ECO:0000256" key="1">
    <source>
        <dbReference type="SAM" id="MobiDB-lite"/>
    </source>
</evidence>
<feature type="compositionally biased region" description="Basic residues" evidence="1">
    <location>
        <begin position="1"/>
        <end position="19"/>
    </location>
</feature>
<organism evidence="2 3">
    <name type="scientific">Staurois parvus</name>
    <dbReference type="NCBI Taxonomy" id="386267"/>
    <lineage>
        <taxon>Eukaryota</taxon>
        <taxon>Metazoa</taxon>
        <taxon>Chordata</taxon>
        <taxon>Craniata</taxon>
        <taxon>Vertebrata</taxon>
        <taxon>Euteleostomi</taxon>
        <taxon>Amphibia</taxon>
        <taxon>Batrachia</taxon>
        <taxon>Anura</taxon>
        <taxon>Neobatrachia</taxon>
        <taxon>Ranoidea</taxon>
        <taxon>Ranidae</taxon>
        <taxon>Staurois</taxon>
    </lineage>
</organism>
<keyword evidence="3" id="KW-1185">Reference proteome</keyword>
<dbReference type="EMBL" id="CATNWA010000157">
    <property type="protein sequence ID" value="CAI9533856.1"/>
    <property type="molecule type" value="Genomic_DNA"/>
</dbReference>
<evidence type="ECO:0000313" key="2">
    <source>
        <dbReference type="EMBL" id="CAI9533856.1"/>
    </source>
</evidence>
<accession>A0ABN9AGS3</accession>